<sequence>TTTKPHPPNILKERYNFCFKLRYDAGNLWSWIWITFEQTTNTPNKDSVSSYPIGEAAAWNFSLHCNFDLSVSAQNASDRNKKKAAKHEKCKALKKHDLKEVHTSKVDNSILMSSFDPYTDNIFSK</sequence>
<accession>A0A1A9VHX8</accession>
<organism evidence="1 2">
    <name type="scientific">Glossina austeni</name>
    <name type="common">Savannah tsetse fly</name>
    <dbReference type="NCBI Taxonomy" id="7395"/>
    <lineage>
        <taxon>Eukaryota</taxon>
        <taxon>Metazoa</taxon>
        <taxon>Ecdysozoa</taxon>
        <taxon>Arthropoda</taxon>
        <taxon>Hexapoda</taxon>
        <taxon>Insecta</taxon>
        <taxon>Pterygota</taxon>
        <taxon>Neoptera</taxon>
        <taxon>Endopterygota</taxon>
        <taxon>Diptera</taxon>
        <taxon>Brachycera</taxon>
        <taxon>Muscomorpha</taxon>
        <taxon>Hippoboscoidea</taxon>
        <taxon>Glossinidae</taxon>
        <taxon>Glossina</taxon>
    </lineage>
</organism>
<dbReference type="Proteomes" id="UP000078200">
    <property type="component" value="Unassembled WGS sequence"/>
</dbReference>
<evidence type="ECO:0000313" key="2">
    <source>
        <dbReference type="Proteomes" id="UP000078200"/>
    </source>
</evidence>
<reference evidence="1" key="1">
    <citation type="submission" date="2020-05" db="UniProtKB">
        <authorList>
            <consortium name="EnsemblMetazoa"/>
        </authorList>
    </citation>
    <scope>IDENTIFICATION</scope>
    <source>
        <strain evidence="1">TTRI</strain>
    </source>
</reference>
<protein>
    <submittedName>
        <fullName evidence="1">Uncharacterized protein</fullName>
    </submittedName>
</protein>
<evidence type="ECO:0000313" key="1">
    <source>
        <dbReference type="EnsemblMetazoa" id="GAUT038030-PA"/>
    </source>
</evidence>
<dbReference type="EnsemblMetazoa" id="GAUT038030-RA">
    <property type="protein sequence ID" value="GAUT038030-PA"/>
    <property type="gene ID" value="GAUT038030"/>
</dbReference>
<keyword evidence="2" id="KW-1185">Reference proteome</keyword>
<dbReference type="AlphaFoldDB" id="A0A1A9VHX8"/>
<name>A0A1A9VHX8_GLOAU</name>
<proteinExistence type="predicted"/>
<dbReference type="VEuPathDB" id="VectorBase:GAUT038030"/>